<accession>A0A372MEY7</accession>
<evidence type="ECO:0000256" key="6">
    <source>
        <dbReference type="ARBA" id="ARBA00022989"/>
    </source>
</evidence>
<dbReference type="InterPro" id="IPR007387">
    <property type="entry name" value="TRAP_DctQ"/>
</dbReference>
<feature type="transmembrane region" description="Helical" evidence="9">
    <location>
        <begin position="86"/>
        <end position="108"/>
    </location>
</feature>
<evidence type="ECO:0000259" key="10">
    <source>
        <dbReference type="Pfam" id="PF04290"/>
    </source>
</evidence>
<evidence type="ECO:0000256" key="9">
    <source>
        <dbReference type="SAM" id="Phobius"/>
    </source>
</evidence>
<dbReference type="PANTHER" id="PTHR35011:SF2">
    <property type="entry name" value="2,3-DIKETO-L-GULONATE TRAP TRANSPORTER SMALL PERMEASE PROTEIN YIAM"/>
    <property type="match status" value="1"/>
</dbReference>
<keyword evidence="7 9" id="KW-0472">Membrane</keyword>
<evidence type="ECO:0000256" key="1">
    <source>
        <dbReference type="ARBA" id="ARBA00004429"/>
    </source>
</evidence>
<dbReference type="GO" id="GO:0005886">
    <property type="term" value="C:plasma membrane"/>
    <property type="evidence" value="ECO:0007669"/>
    <property type="project" value="UniProtKB-SubCell"/>
</dbReference>
<evidence type="ECO:0000256" key="5">
    <source>
        <dbReference type="ARBA" id="ARBA00022692"/>
    </source>
</evidence>
<dbReference type="GO" id="GO:0015740">
    <property type="term" value="P:C4-dicarboxylate transport"/>
    <property type="evidence" value="ECO:0007669"/>
    <property type="project" value="TreeGrafter"/>
</dbReference>
<comment type="subcellular location">
    <subcellularLocation>
        <location evidence="1">Cell inner membrane</location>
        <topology evidence="1">Multi-pass membrane protein</topology>
    </subcellularLocation>
</comment>
<evidence type="ECO:0000313" key="11">
    <source>
        <dbReference type="EMBL" id="RFU93770.1"/>
    </source>
</evidence>
<dbReference type="AlphaFoldDB" id="A0A372MEY7"/>
<proteinExistence type="inferred from homology"/>
<keyword evidence="12" id="KW-1185">Reference proteome</keyword>
<reference evidence="11 12" key="2">
    <citation type="submission" date="2018-09" db="EMBL/GenBank/DDBJ databases">
        <title>Genome of Sphaerochaeta halotolerans strain 4-11.</title>
        <authorList>
            <person name="Nazina T.N."/>
            <person name="Sokolova D.S."/>
        </authorList>
    </citation>
    <scope>NUCLEOTIDE SEQUENCE [LARGE SCALE GENOMIC DNA]</scope>
    <source>
        <strain evidence="11 12">4-11</strain>
    </source>
</reference>
<sequence>MGIKERISFIRIIETISNASLAVMFLTVMLGVISRYIMSRPFVWTDELSRYLMIYMVFLGGTISFRAEKHPSLNFLIDKLPPRWRFVWDSGIDVLLMLVLLFLVFGGWEMVTHKPIGRTPALRVKYSWIYLAIPLGSLCMFAETVMRFIRRIKLNRAAHLQEDVVREESL</sequence>
<feature type="transmembrane region" description="Helical" evidence="9">
    <location>
        <begin position="12"/>
        <end position="36"/>
    </location>
</feature>
<evidence type="ECO:0000256" key="3">
    <source>
        <dbReference type="ARBA" id="ARBA00022475"/>
    </source>
</evidence>
<evidence type="ECO:0000256" key="2">
    <source>
        <dbReference type="ARBA" id="ARBA00022448"/>
    </source>
</evidence>
<comment type="caution">
    <text evidence="11">The sequence shown here is derived from an EMBL/GenBank/DDBJ whole genome shotgun (WGS) entry which is preliminary data.</text>
</comment>
<dbReference type="PANTHER" id="PTHR35011">
    <property type="entry name" value="2,3-DIKETO-L-GULONATE TRAP TRANSPORTER SMALL PERMEASE PROTEIN YIAM"/>
    <property type="match status" value="1"/>
</dbReference>
<feature type="domain" description="Tripartite ATP-independent periplasmic transporters DctQ component" evidence="10">
    <location>
        <begin position="24"/>
        <end position="153"/>
    </location>
</feature>
<organism evidence="11 12">
    <name type="scientific">Sphaerochaeta halotolerans</name>
    <dbReference type="NCBI Taxonomy" id="2293840"/>
    <lineage>
        <taxon>Bacteria</taxon>
        <taxon>Pseudomonadati</taxon>
        <taxon>Spirochaetota</taxon>
        <taxon>Spirochaetia</taxon>
        <taxon>Spirochaetales</taxon>
        <taxon>Sphaerochaetaceae</taxon>
        <taxon>Sphaerochaeta</taxon>
    </lineage>
</organism>
<feature type="transmembrane region" description="Helical" evidence="9">
    <location>
        <begin position="128"/>
        <end position="149"/>
    </location>
</feature>
<gene>
    <name evidence="11" type="ORF">DYP60_12990</name>
</gene>
<reference evidence="12" key="1">
    <citation type="submission" date="2018-08" db="EMBL/GenBank/DDBJ databases">
        <authorList>
            <person name="Grouzdev D.S."/>
            <person name="Krutkina M.S."/>
        </authorList>
    </citation>
    <scope>NUCLEOTIDE SEQUENCE [LARGE SCALE GENOMIC DNA]</scope>
    <source>
        <strain evidence="12">4-11</strain>
    </source>
</reference>
<evidence type="ECO:0000313" key="12">
    <source>
        <dbReference type="Proteomes" id="UP000264002"/>
    </source>
</evidence>
<evidence type="ECO:0000256" key="4">
    <source>
        <dbReference type="ARBA" id="ARBA00022519"/>
    </source>
</evidence>
<keyword evidence="5 9" id="KW-0812">Transmembrane</keyword>
<keyword evidence="2" id="KW-0813">Transport</keyword>
<feature type="transmembrane region" description="Helical" evidence="9">
    <location>
        <begin position="48"/>
        <end position="65"/>
    </location>
</feature>
<evidence type="ECO:0000256" key="8">
    <source>
        <dbReference type="ARBA" id="ARBA00038436"/>
    </source>
</evidence>
<keyword evidence="6 9" id="KW-1133">Transmembrane helix</keyword>
<dbReference type="RefSeq" id="WP_117331446.1">
    <property type="nucleotide sequence ID" value="NZ_QUWK01000019.1"/>
</dbReference>
<name>A0A372MEY7_9SPIR</name>
<dbReference type="GO" id="GO:0022857">
    <property type="term" value="F:transmembrane transporter activity"/>
    <property type="evidence" value="ECO:0007669"/>
    <property type="project" value="TreeGrafter"/>
</dbReference>
<dbReference type="Pfam" id="PF04290">
    <property type="entry name" value="DctQ"/>
    <property type="match status" value="1"/>
</dbReference>
<evidence type="ECO:0000256" key="7">
    <source>
        <dbReference type="ARBA" id="ARBA00023136"/>
    </source>
</evidence>
<keyword evidence="4" id="KW-0997">Cell inner membrane</keyword>
<protein>
    <submittedName>
        <fullName evidence="11">TRAP transporter small permease</fullName>
    </submittedName>
</protein>
<dbReference type="InterPro" id="IPR055348">
    <property type="entry name" value="DctQ"/>
</dbReference>
<dbReference type="EMBL" id="QUWK01000019">
    <property type="protein sequence ID" value="RFU93770.1"/>
    <property type="molecule type" value="Genomic_DNA"/>
</dbReference>
<keyword evidence="3" id="KW-1003">Cell membrane</keyword>
<comment type="similarity">
    <text evidence="8">Belongs to the TRAP transporter small permease family.</text>
</comment>
<dbReference type="Proteomes" id="UP000264002">
    <property type="component" value="Unassembled WGS sequence"/>
</dbReference>